<dbReference type="Pfam" id="PF01925">
    <property type="entry name" value="TauE"/>
    <property type="match status" value="1"/>
</dbReference>
<feature type="transmembrane region" description="Helical" evidence="8">
    <location>
        <begin position="227"/>
        <end position="246"/>
    </location>
</feature>
<gene>
    <name evidence="9" type="ORF">SAMN05216270_11091</name>
</gene>
<organism evidence="9 10">
    <name type="scientific">Glycomyces harbinensis</name>
    <dbReference type="NCBI Taxonomy" id="58114"/>
    <lineage>
        <taxon>Bacteria</taxon>
        <taxon>Bacillati</taxon>
        <taxon>Actinomycetota</taxon>
        <taxon>Actinomycetes</taxon>
        <taxon>Glycomycetales</taxon>
        <taxon>Glycomycetaceae</taxon>
        <taxon>Glycomyces</taxon>
    </lineage>
</organism>
<evidence type="ECO:0000313" key="10">
    <source>
        <dbReference type="Proteomes" id="UP000198949"/>
    </source>
</evidence>
<evidence type="ECO:0000256" key="3">
    <source>
        <dbReference type="ARBA" id="ARBA00022448"/>
    </source>
</evidence>
<dbReference type="Proteomes" id="UP000198949">
    <property type="component" value="Unassembled WGS sequence"/>
</dbReference>
<dbReference type="InterPro" id="IPR002781">
    <property type="entry name" value="TM_pro_TauE-like"/>
</dbReference>
<dbReference type="RefSeq" id="WP_091037850.1">
    <property type="nucleotide sequence ID" value="NZ_FNAD01000010.1"/>
</dbReference>
<keyword evidence="10" id="KW-1185">Reference proteome</keyword>
<keyword evidence="3" id="KW-0813">Transport</keyword>
<feature type="transmembrane region" description="Helical" evidence="8">
    <location>
        <begin position="134"/>
        <end position="150"/>
    </location>
</feature>
<evidence type="ECO:0000313" key="9">
    <source>
        <dbReference type="EMBL" id="SDD98416.1"/>
    </source>
</evidence>
<proteinExistence type="inferred from homology"/>
<evidence type="ECO:0000256" key="7">
    <source>
        <dbReference type="ARBA" id="ARBA00023136"/>
    </source>
</evidence>
<evidence type="ECO:0000256" key="6">
    <source>
        <dbReference type="ARBA" id="ARBA00022989"/>
    </source>
</evidence>
<dbReference type="STRING" id="58114.SAMN05216270_11091"/>
<keyword evidence="6 8" id="KW-1133">Transmembrane helix</keyword>
<evidence type="ECO:0000256" key="5">
    <source>
        <dbReference type="ARBA" id="ARBA00022692"/>
    </source>
</evidence>
<feature type="transmembrane region" description="Helical" evidence="8">
    <location>
        <begin position="100"/>
        <end position="122"/>
    </location>
</feature>
<keyword evidence="4 8" id="KW-1003">Cell membrane</keyword>
<dbReference type="GO" id="GO:0005886">
    <property type="term" value="C:plasma membrane"/>
    <property type="evidence" value="ECO:0007669"/>
    <property type="project" value="UniProtKB-SubCell"/>
</dbReference>
<feature type="transmembrane region" description="Helical" evidence="8">
    <location>
        <begin position="182"/>
        <end position="207"/>
    </location>
</feature>
<sequence length="247" mass="24758">MDPLHLALLVAAGFGAGVCNAVAGGGSLLSFPALLAFGLPPVTATVTNAVAVWPGYLGGAVALRSQRTEFRPLIPRLVALGALGATVGVAALLLASPDVFAALVPWLILAATALFAFQPLLTKRLAARGGGSKALLYGGVFFGGVYGAYFNGGMGIVLLTALALGIDAAIGRLNALRTLLTLTVATTSMVAVAIFGPIDWLIVLVLAPATLLGGVAGAKLSSRLKPIAFRIVVIAFGTAAGGVMLLT</sequence>
<dbReference type="PANTHER" id="PTHR30269">
    <property type="entry name" value="TRANSMEMBRANE PROTEIN YFCA"/>
    <property type="match status" value="1"/>
</dbReference>
<dbReference type="InterPro" id="IPR052017">
    <property type="entry name" value="TSUP"/>
</dbReference>
<evidence type="ECO:0000256" key="8">
    <source>
        <dbReference type="RuleBase" id="RU363041"/>
    </source>
</evidence>
<keyword evidence="7 8" id="KW-0472">Membrane</keyword>
<reference evidence="10" key="1">
    <citation type="submission" date="2016-10" db="EMBL/GenBank/DDBJ databases">
        <authorList>
            <person name="Varghese N."/>
            <person name="Submissions S."/>
        </authorList>
    </citation>
    <scope>NUCLEOTIDE SEQUENCE [LARGE SCALE GENOMIC DNA]</scope>
    <source>
        <strain evidence="10">CGMCC 4.3516</strain>
    </source>
</reference>
<comment type="similarity">
    <text evidence="2 8">Belongs to the 4-toluene sulfonate uptake permease (TSUP) (TC 2.A.102) family.</text>
</comment>
<dbReference type="AlphaFoldDB" id="A0A1G6Z9G8"/>
<feature type="transmembrane region" description="Helical" evidence="8">
    <location>
        <begin position="31"/>
        <end position="53"/>
    </location>
</feature>
<feature type="transmembrane region" description="Helical" evidence="8">
    <location>
        <begin position="73"/>
        <end position="94"/>
    </location>
</feature>
<name>A0A1G6Z9G8_9ACTN</name>
<evidence type="ECO:0000256" key="4">
    <source>
        <dbReference type="ARBA" id="ARBA00022475"/>
    </source>
</evidence>
<comment type="subcellular location">
    <subcellularLocation>
        <location evidence="1 8">Cell membrane</location>
        <topology evidence="1 8">Multi-pass membrane protein</topology>
    </subcellularLocation>
</comment>
<protein>
    <recommendedName>
        <fullName evidence="8">Probable membrane transporter protein</fullName>
    </recommendedName>
</protein>
<dbReference type="PANTHER" id="PTHR30269:SF0">
    <property type="entry name" value="MEMBRANE TRANSPORTER PROTEIN YFCA-RELATED"/>
    <property type="match status" value="1"/>
</dbReference>
<evidence type="ECO:0000256" key="2">
    <source>
        <dbReference type="ARBA" id="ARBA00009142"/>
    </source>
</evidence>
<dbReference type="OrthoDB" id="3782574at2"/>
<dbReference type="EMBL" id="FNAD01000010">
    <property type="protein sequence ID" value="SDD98416.1"/>
    <property type="molecule type" value="Genomic_DNA"/>
</dbReference>
<evidence type="ECO:0000256" key="1">
    <source>
        <dbReference type="ARBA" id="ARBA00004651"/>
    </source>
</evidence>
<keyword evidence="5 8" id="KW-0812">Transmembrane</keyword>
<feature type="transmembrane region" description="Helical" evidence="8">
    <location>
        <begin position="156"/>
        <end position="175"/>
    </location>
</feature>
<accession>A0A1G6Z9G8</accession>